<gene>
    <name evidence="1" type="ORF">AQUCO_01100379v1</name>
</gene>
<dbReference type="Proteomes" id="UP000230069">
    <property type="component" value="Unassembled WGS sequence"/>
</dbReference>
<evidence type="ECO:0000313" key="2">
    <source>
        <dbReference type="Proteomes" id="UP000230069"/>
    </source>
</evidence>
<dbReference type="AlphaFoldDB" id="A0A2G5E6W2"/>
<reference evidence="1 2" key="1">
    <citation type="submission" date="2017-09" db="EMBL/GenBank/DDBJ databases">
        <title>WGS assembly of Aquilegia coerulea Goldsmith.</title>
        <authorList>
            <person name="Hodges S."/>
            <person name="Kramer E."/>
            <person name="Nordborg M."/>
            <person name="Tomkins J."/>
            <person name="Borevitz J."/>
            <person name="Derieg N."/>
            <person name="Yan J."/>
            <person name="Mihaltcheva S."/>
            <person name="Hayes R.D."/>
            <person name="Rokhsar D."/>
        </authorList>
    </citation>
    <scope>NUCLEOTIDE SEQUENCE [LARGE SCALE GENOMIC DNA]</scope>
    <source>
        <strain evidence="2">cv. Goldsmith</strain>
    </source>
</reference>
<proteinExistence type="predicted"/>
<name>A0A2G5E6W2_AQUCA</name>
<dbReference type="InParanoid" id="A0A2G5E6W2"/>
<keyword evidence="2" id="KW-1185">Reference proteome</keyword>
<sequence>MVLQEQGGMRLLGFRHQEMKQGYLRKVLVLQLKPQLLLVVMLQGSWQLWEKQLGIWMVQMQMILVRKRGP</sequence>
<organism evidence="1 2">
    <name type="scientific">Aquilegia coerulea</name>
    <name type="common">Rocky mountain columbine</name>
    <dbReference type="NCBI Taxonomy" id="218851"/>
    <lineage>
        <taxon>Eukaryota</taxon>
        <taxon>Viridiplantae</taxon>
        <taxon>Streptophyta</taxon>
        <taxon>Embryophyta</taxon>
        <taxon>Tracheophyta</taxon>
        <taxon>Spermatophyta</taxon>
        <taxon>Magnoliopsida</taxon>
        <taxon>Ranunculales</taxon>
        <taxon>Ranunculaceae</taxon>
        <taxon>Thalictroideae</taxon>
        <taxon>Aquilegia</taxon>
    </lineage>
</organism>
<dbReference type="EMBL" id="KZ305028">
    <property type="protein sequence ID" value="PIA51495.1"/>
    <property type="molecule type" value="Genomic_DNA"/>
</dbReference>
<evidence type="ECO:0000313" key="1">
    <source>
        <dbReference type="EMBL" id="PIA51495.1"/>
    </source>
</evidence>
<protein>
    <submittedName>
        <fullName evidence="1">Uncharacterized protein</fullName>
    </submittedName>
</protein>
<accession>A0A2G5E6W2</accession>